<evidence type="ECO:0000313" key="3">
    <source>
        <dbReference type="Proteomes" id="UP000002366"/>
    </source>
</evidence>
<evidence type="ECO:0000256" key="1">
    <source>
        <dbReference type="ARBA" id="ARBA00022729"/>
    </source>
</evidence>
<dbReference type="EMBL" id="CP001997">
    <property type="protein sequence ID" value="ADE56354.1"/>
    <property type="molecule type" value="Genomic_DNA"/>
</dbReference>
<name>D5ECS2_AMICL</name>
<dbReference type="InterPro" id="IPR038404">
    <property type="entry name" value="TRAP_DctP_sf"/>
</dbReference>
<dbReference type="NCBIfam" id="NF037995">
    <property type="entry name" value="TRAP_S1"/>
    <property type="match status" value="1"/>
</dbReference>
<keyword evidence="3" id="KW-1185">Reference proteome</keyword>
<dbReference type="Proteomes" id="UP000002366">
    <property type="component" value="Chromosome"/>
</dbReference>
<dbReference type="AlphaFoldDB" id="D5ECS2"/>
<reference evidence="2 3" key="1">
    <citation type="journal article" date="2010" name="Stand. Genomic Sci.">
        <title>Complete genome sequence of Aminobacterium colombiense type strain (ALA-1).</title>
        <authorList>
            <person name="Chertkov O."/>
            <person name="Sikorski J."/>
            <person name="Brambilla E."/>
            <person name="Lapidus A."/>
            <person name="Copeland A."/>
            <person name="Glavina Del Rio T."/>
            <person name="Nolan M."/>
            <person name="Lucas S."/>
            <person name="Tice H."/>
            <person name="Cheng J.F."/>
            <person name="Han C."/>
            <person name="Detter J.C."/>
            <person name="Bruce D."/>
            <person name="Tapia R."/>
            <person name="Goodwin L."/>
            <person name="Pitluck S."/>
            <person name="Liolios K."/>
            <person name="Ivanova N."/>
            <person name="Mavromatis K."/>
            <person name="Ovchinnikova G."/>
            <person name="Pati A."/>
            <person name="Chen A."/>
            <person name="Palaniappan K."/>
            <person name="Land M."/>
            <person name="Hauser L."/>
            <person name="Chang Y.J."/>
            <person name="Jeffries C.D."/>
            <person name="Spring S."/>
            <person name="Rohde M."/>
            <person name="Goker M."/>
            <person name="Bristow J."/>
            <person name="Eisen J.A."/>
            <person name="Markowitz V."/>
            <person name="Hugenholtz P."/>
            <person name="Kyrpides N.C."/>
            <person name="Klenk H.P."/>
        </authorList>
    </citation>
    <scope>NUCLEOTIDE SEQUENCE [LARGE SCALE GENOMIC DNA]</scope>
    <source>
        <strain evidence="3">DSM 12261 / ALA-1</strain>
    </source>
</reference>
<dbReference type="STRING" id="572547.Amico_0208"/>
<keyword evidence="1" id="KW-0732">Signal</keyword>
<dbReference type="HOGENOM" id="CLU_768936_0_0_0"/>
<sequence length="357" mass="40828">MRRNIFLGALVLLCVFSLLVGGEAFAKAEYEWSFTQPWSRPLSNKGYEFFCDKVKEYSGGRIEIKFYSDGLLGNHDESYHAVQEGSIAMGVFSPYVNLVPGGMLNWMPWTVENFDEARLAYSPAGGILFKVMEDAWAEVGFKILFNVAQGPYGIANSKRPIRTPEDFKNLKLRVSSSLGFVKCLANMGEGTGMTLETVPWSELYNAMARKVVDGCWTMWPSLVDERHYEVAPYFTDLKWAWDAQNIAMNKKLWDSLPDDLKEAIKKAALEAEEYLLQIQEAAQEDYIATLEKQEGFEIIRLTDEERQVFRDKARMSGIWEELCTPWLEKKYPGQNMTQVILDELDRIHEEVAAKAKK</sequence>
<dbReference type="eggNOG" id="COG1638">
    <property type="taxonomic scope" value="Bacteria"/>
</dbReference>
<evidence type="ECO:0000313" key="2">
    <source>
        <dbReference type="EMBL" id="ADE56354.1"/>
    </source>
</evidence>
<dbReference type="RefSeq" id="WP_013047620.1">
    <property type="nucleotide sequence ID" value="NC_014011.1"/>
</dbReference>
<accession>D5ECS2</accession>
<dbReference type="PANTHER" id="PTHR33376:SF5">
    <property type="entry name" value="EXTRACYTOPLASMIC SOLUTE RECEPTOR PROTEIN"/>
    <property type="match status" value="1"/>
</dbReference>
<dbReference type="InterPro" id="IPR018389">
    <property type="entry name" value="DctP_fam"/>
</dbReference>
<dbReference type="PANTHER" id="PTHR33376">
    <property type="match status" value="1"/>
</dbReference>
<protein>
    <submittedName>
        <fullName evidence="2">Extracellular solute-binding protein, family 7</fullName>
    </submittedName>
</protein>
<organism evidence="2 3">
    <name type="scientific">Aminobacterium colombiense (strain DSM 12261 / ALA-1)</name>
    <dbReference type="NCBI Taxonomy" id="572547"/>
    <lineage>
        <taxon>Bacteria</taxon>
        <taxon>Thermotogati</taxon>
        <taxon>Synergistota</taxon>
        <taxon>Synergistia</taxon>
        <taxon>Synergistales</taxon>
        <taxon>Aminobacteriaceae</taxon>
        <taxon>Aminobacterium</taxon>
    </lineage>
</organism>
<dbReference type="KEGG" id="aco:Amico_0208"/>
<proteinExistence type="predicted"/>
<dbReference type="CDD" id="cd13603">
    <property type="entry name" value="PBP2_TRAP_Siap_TeaA_like"/>
    <property type="match status" value="1"/>
</dbReference>
<dbReference type="SUPFAM" id="SSF53850">
    <property type="entry name" value="Periplasmic binding protein-like II"/>
    <property type="match status" value="1"/>
</dbReference>
<gene>
    <name evidence="2" type="ordered locus">Amico_0208</name>
</gene>
<dbReference type="Gene3D" id="3.40.190.170">
    <property type="entry name" value="Bacterial extracellular solute-binding protein, family 7"/>
    <property type="match status" value="1"/>
</dbReference>
<dbReference type="Pfam" id="PF03480">
    <property type="entry name" value="DctP"/>
    <property type="match status" value="1"/>
</dbReference>
<dbReference type="GO" id="GO:0055085">
    <property type="term" value="P:transmembrane transport"/>
    <property type="evidence" value="ECO:0007669"/>
    <property type="project" value="InterPro"/>
</dbReference>